<keyword evidence="2" id="KW-1185">Reference proteome</keyword>
<evidence type="ECO:0000313" key="2">
    <source>
        <dbReference type="Proteomes" id="UP000053732"/>
    </source>
</evidence>
<name>A0A0G4PWY0_PENC3</name>
<dbReference type="Proteomes" id="UP000053732">
    <property type="component" value="Unassembled WGS sequence"/>
</dbReference>
<gene>
    <name evidence="1" type="ORF">PCAMFM013_S067g000005</name>
</gene>
<dbReference type="AlphaFoldDB" id="A0A0G4PWY0"/>
<accession>A0A0G4PWY0</accession>
<proteinExistence type="predicted"/>
<sequence length="51" mass="5858">MILALTAYFAAIMFGLVKHTVVERQDSFKWAMSLIYSYLTLIGDILPLHRV</sequence>
<evidence type="ECO:0000313" key="1">
    <source>
        <dbReference type="EMBL" id="CRL30997.1"/>
    </source>
</evidence>
<organism evidence="1 2">
    <name type="scientific">Penicillium camemberti (strain FM 013)</name>
    <dbReference type="NCBI Taxonomy" id="1429867"/>
    <lineage>
        <taxon>Eukaryota</taxon>
        <taxon>Fungi</taxon>
        <taxon>Dikarya</taxon>
        <taxon>Ascomycota</taxon>
        <taxon>Pezizomycotina</taxon>
        <taxon>Eurotiomycetes</taxon>
        <taxon>Eurotiomycetidae</taxon>
        <taxon>Eurotiales</taxon>
        <taxon>Aspergillaceae</taxon>
        <taxon>Penicillium</taxon>
    </lineage>
</organism>
<protein>
    <submittedName>
        <fullName evidence="1">Str. FM013</fullName>
    </submittedName>
</protein>
<dbReference type="EMBL" id="HG793200">
    <property type="protein sequence ID" value="CRL30997.1"/>
    <property type="molecule type" value="Genomic_DNA"/>
</dbReference>
<reference evidence="1 2" key="1">
    <citation type="journal article" date="2014" name="Nat. Commun.">
        <title>Multiple recent horizontal transfers of a large genomic region in cheese making fungi.</title>
        <authorList>
            <person name="Cheeseman K."/>
            <person name="Ropars J."/>
            <person name="Renault P."/>
            <person name="Dupont J."/>
            <person name="Gouzy J."/>
            <person name="Branca A."/>
            <person name="Abraham A.L."/>
            <person name="Ceppi M."/>
            <person name="Conseiller E."/>
            <person name="Debuchy R."/>
            <person name="Malagnac F."/>
            <person name="Goarin A."/>
            <person name="Silar P."/>
            <person name="Lacoste S."/>
            <person name="Sallet E."/>
            <person name="Bensimon A."/>
            <person name="Giraud T."/>
            <person name="Brygoo Y."/>
        </authorList>
    </citation>
    <scope>NUCLEOTIDE SEQUENCE [LARGE SCALE GENOMIC DNA]</scope>
    <source>
        <strain evidence="2">FM 013</strain>
    </source>
</reference>